<accession>A0A5S4ETZ2</accession>
<evidence type="ECO:0000313" key="1">
    <source>
        <dbReference type="EMBL" id="TMQ78927.1"/>
    </source>
</evidence>
<dbReference type="Gene3D" id="3.20.20.80">
    <property type="entry name" value="Glycosidases"/>
    <property type="match status" value="1"/>
</dbReference>
<comment type="caution">
    <text evidence="1">The sequence shown here is derived from an EMBL/GenBank/DDBJ whole genome shotgun (WGS) entry which is preliminary data.</text>
</comment>
<dbReference type="EMBL" id="SWAD01000001">
    <property type="protein sequence ID" value="TMQ78927.1"/>
    <property type="molecule type" value="Genomic_DNA"/>
</dbReference>
<reference evidence="1 2" key="1">
    <citation type="submission" date="2019-04" db="EMBL/GenBank/DDBJ databases">
        <title>A novel phosphate-accumulating bacterium identified in bioreactor for phosphate removal from wastewater.</title>
        <authorList>
            <person name="Kotlyarov R.Y."/>
            <person name="Beletsky A.V."/>
            <person name="Kallistova A.Y."/>
            <person name="Dorofeev A.G."/>
            <person name="Nikolaev Y.Y."/>
            <person name="Pimenov N.V."/>
            <person name="Ravin N.V."/>
            <person name="Mardanov A.V."/>
        </authorList>
    </citation>
    <scope>NUCLEOTIDE SEQUENCE [LARGE SCALE GENOMIC DNA]</scope>
    <source>
        <strain evidence="1 2">Bin19</strain>
    </source>
</reference>
<dbReference type="OrthoDB" id="9758333at2"/>
<keyword evidence="2" id="KW-1185">Reference proteome</keyword>
<dbReference type="SUPFAM" id="SSF51445">
    <property type="entry name" value="(Trans)glycosidases"/>
    <property type="match status" value="1"/>
</dbReference>
<protein>
    <recommendedName>
        <fullName evidence="3">F5/8 type C domain-containing protein</fullName>
    </recommendedName>
</protein>
<evidence type="ECO:0008006" key="3">
    <source>
        <dbReference type="Google" id="ProtNLM"/>
    </source>
</evidence>
<gene>
    <name evidence="1" type="ORF">ACCUM_0524</name>
</gene>
<dbReference type="AlphaFoldDB" id="A0A5S4ETZ2"/>
<evidence type="ECO:0000313" key="2">
    <source>
        <dbReference type="Proteomes" id="UP000306324"/>
    </source>
</evidence>
<dbReference type="RefSeq" id="WP_138677177.1">
    <property type="nucleotide sequence ID" value="NZ_SWAD01000001.1"/>
</dbReference>
<dbReference type="Proteomes" id="UP000306324">
    <property type="component" value="Unassembled WGS sequence"/>
</dbReference>
<dbReference type="InterPro" id="IPR017853">
    <property type="entry name" value="GH"/>
</dbReference>
<dbReference type="Gene3D" id="2.60.120.260">
    <property type="entry name" value="Galactose-binding domain-like"/>
    <property type="match status" value="1"/>
</dbReference>
<dbReference type="SUPFAM" id="SSF49785">
    <property type="entry name" value="Galactose-binding domain-like"/>
    <property type="match status" value="1"/>
</dbReference>
<sequence>MFSNILSFPIRQSEFAADFLDHWSGLQTMPGLSSPLFAVLALAGLFVVPPPVLAAESASVTIDLGAGPSNIFTPSAALGAGVDGHARGDASAIYRPAILRAMRSVGLRPLTYRLRTELGIQAWHWNPRGRWSDSKNAEGYWTSDDRPGDPILVSFGYRLPRRGNSIDQANDDGYSRLADGDLATFWKSNPYLDRRYTGEDRHPQWLIADLGEKIPVNAIRIFWGIPYAVRYAVQYWDGEDTDLPDGYPEGRWQTFPDGLVTQGRGGDGILRLTQGALPARYLRVLLEESSASAPEGASDPRDALGFAVREVAIGIQKASGELHDAVRHAASRDGQSRFFVSSTDPWHRAVDLDPGVEQAGIDRVFASGLTHGLPMLVPVGVLYDTPDNAAALLRYLKRRGYPLRGIELGEEPDGQYIAPEDYGALYLQAADALRAVDAGVILGGPSFQSLWNEPMMAWAGTPVAPDRPWLARFLSYLQARGRASDLGFLSFEWYPFDDVCAPAAPQLQQAPAQLAEAMANLYRQGLPRATPLLITEYGYSAFATQAEVDLAGALFNADTVATFLTEGGSTAYLYGYEPSPLDREPQVNCETWGNNTLFLSDQKRNIRARTATYHGARLLARQWAGDPDQAHRIYRARVDGETAVAPPLSAYALQRPDGLWALLLVNKDPQRPWSVTLRFTGPDPEAVEWLQGPAELFRFSTAQYQWRANGEHGRPRRSRPPEHRVLHSHAPLAVQLPPWSLTVIRSRGPSAQPAAPVPVP</sequence>
<organism evidence="1 2">
    <name type="scientific">Candidatus Accumulibacter phosphatis</name>
    <dbReference type="NCBI Taxonomy" id="327160"/>
    <lineage>
        <taxon>Bacteria</taxon>
        <taxon>Pseudomonadati</taxon>
        <taxon>Pseudomonadota</taxon>
        <taxon>Betaproteobacteria</taxon>
        <taxon>Candidatus Accumulibacter</taxon>
    </lineage>
</organism>
<proteinExistence type="predicted"/>
<name>A0A5S4ETZ2_9PROT</name>
<dbReference type="InterPro" id="IPR008979">
    <property type="entry name" value="Galactose-bd-like_sf"/>
</dbReference>